<accession>A0ABQ4SL32</accession>
<organism evidence="1 2">
    <name type="scientific">Methylobacterium isbiliense</name>
    <dbReference type="NCBI Taxonomy" id="315478"/>
    <lineage>
        <taxon>Bacteria</taxon>
        <taxon>Pseudomonadati</taxon>
        <taxon>Pseudomonadota</taxon>
        <taxon>Alphaproteobacteria</taxon>
        <taxon>Hyphomicrobiales</taxon>
        <taxon>Methylobacteriaceae</taxon>
        <taxon>Methylobacterium</taxon>
    </lineage>
</organism>
<comment type="caution">
    <text evidence="1">The sequence shown here is derived from an EMBL/GenBank/DDBJ whole genome shotgun (WGS) entry which is preliminary data.</text>
</comment>
<protein>
    <submittedName>
        <fullName evidence="1">Uncharacterized protein</fullName>
    </submittedName>
</protein>
<reference evidence="1" key="2">
    <citation type="submission" date="2021-08" db="EMBL/GenBank/DDBJ databases">
        <authorList>
            <person name="Tani A."/>
            <person name="Ola A."/>
            <person name="Ogura Y."/>
            <person name="Katsura K."/>
            <person name="Hayashi T."/>
        </authorList>
    </citation>
    <scope>NUCLEOTIDE SEQUENCE</scope>
    <source>
        <strain evidence="1">DSM 17168</strain>
    </source>
</reference>
<gene>
    <name evidence="1" type="ORF">GMJLKIPL_5889</name>
</gene>
<keyword evidence="2" id="KW-1185">Reference proteome</keyword>
<proteinExistence type="predicted"/>
<reference evidence="1" key="1">
    <citation type="journal article" date="2021" name="Front. Microbiol.">
        <title>Comprehensive Comparative Genomics and Phenotyping of Methylobacterium Species.</title>
        <authorList>
            <person name="Alessa O."/>
            <person name="Ogura Y."/>
            <person name="Fujitani Y."/>
            <person name="Takami H."/>
            <person name="Hayashi T."/>
            <person name="Sahin N."/>
            <person name="Tani A."/>
        </authorList>
    </citation>
    <scope>NUCLEOTIDE SEQUENCE</scope>
    <source>
        <strain evidence="1">DSM 17168</strain>
    </source>
</reference>
<dbReference type="EMBL" id="BPQQ01000096">
    <property type="protein sequence ID" value="GJE03932.1"/>
    <property type="molecule type" value="Genomic_DNA"/>
</dbReference>
<evidence type="ECO:0000313" key="2">
    <source>
        <dbReference type="Proteomes" id="UP001055153"/>
    </source>
</evidence>
<sequence length="68" mass="6946">MALAFDSSFVMPIVTMLKRTAPSTAGTEPVPPTSHDFDGAAAICGAPAGKVVKFGASPTSFHHPFTVA</sequence>
<name>A0ABQ4SL32_9HYPH</name>
<dbReference type="Proteomes" id="UP001055153">
    <property type="component" value="Unassembled WGS sequence"/>
</dbReference>
<evidence type="ECO:0000313" key="1">
    <source>
        <dbReference type="EMBL" id="GJE03932.1"/>
    </source>
</evidence>